<dbReference type="KEGG" id="sapo:SAPIO_CDS1142"/>
<dbReference type="HOGENOM" id="CLU_353792_0_0_1"/>
<gene>
    <name evidence="4" type="ORF">SAPIO_CDS1142</name>
</gene>
<organism evidence="4 5">
    <name type="scientific">Pseudallescheria apiosperma</name>
    <name type="common">Scedosporium apiospermum</name>
    <dbReference type="NCBI Taxonomy" id="563466"/>
    <lineage>
        <taxon>Eukaryota</taxon>
        <taxon>Fungi</taxon>
        <taxon>Dikarya</taxon>
        <taxon>Ascomycota</taxon>
        <taxon>Pezizomycotina</taxon>
        <taxon>Sordariomycetes</taxon>
        <taxon>Hypocreomycetidae</taxon>
        <taxon>Microascales</taxon>
        <taxon>Microascaceae</taxon>
        <taxon>Scedosporium</taxon>
    </lineage>
</organism>
<evidence type="ECO:0000256" key="3">
    <source>
        <dbReference type="SAM" id="Phobius"/>
    </source>
</evidence>
<evidence type="ECO:0000256" key="1">
    <source>
        <dbReference type="ARBA" id="ARBA00023604"/>
    </source>
</evidence>
<accession>A0A084GFY5</accession>
<dbReference type="OrthoDB" id="412788at2759"/>
<dbReference type="GeneID" id="27720214"/>
<name>A0A084GFY5_PSEDA</name>
<sequence>MTKFRMAHDLEAVSLAPNGVELDGPFGSRPEICGLHQQRFREVFGASSATSRCGENVDFQAYHILHSVQPYQNLFSKIARPPSTLSETACWYFEAVFTLQDYLLNNEIATWESAVKYLQDRRIINTEEANEYHGVSQYAVFCLIGAMTCLYKPAEPVGDFLAGFGDMLPLMAPNGKTAVDQGQMLDPGKFNADVMIRTLKMNVVWTDVLGTHLDFDGTTNTLFLFRQATLCLLNSGDERTAGRTPLQSCVVDGIADERTLTDLSREIILSLHLIYWQNPESRRVFSEDKAFAGVPRETRDRLLRDICGGKWTFDFPGCRPKRIYDLHNDFPILGARLQCLSEHVRLQEPKNLGQLWRDKRNTLQWWTFWAVLVFGFVTVLLAVAQTVLAALQVFYAPRALRACSIMAPSPPVEGQTSGSNPTSGTPKKQPWRTIYPCVLEALNADTSFTVQRPRGNIPKHWNNVERGILSTTQETALAKLIEQKFGGKVWYDRSDGDGEPDEEPCESCGNLPCTYEYDLKMAFQNRSQKAYPDLSQADLDWAPCRKTTGTIKFIAPLPKWETEKPFNLALPLPADQPKTNSVYDSHDVQISDGRGRESEFSLDKHGFAFAEIPPGATALQSRTAIETEYLSNMESFLKEYLDAEKMLIEDGPLTDLGYYQLREVKRGRRYKWQEKRPPARNAHTDQTPEAALSRLHLYFGEDAEELAKGRVRFVNIWRPLIEPLEDTPLALLDARTLADEDLLAHDIVYAHYVGENYLLRFNSNHRWYYFNHMRKNECIIIKNFDSSMDQSARS</sequence>
<dbReference type="RefSeq" id="XP_016646046.1">
    <property type="nucleotide sequence ID" value="XM_016784491.1"/>
</dbReference>
<evidence type="ECO:0000313" key="5">
    <source>
        <dbReference type="Proteomes" id="UP000028545"/>
    </source>
</evidence>
<dbReference type="AlphaFoldDB" id="A0A084GFY5"/>
<dbReference type="NCBIfam" id="NF041278">
    <property type="entry name" value="CmcJ_NvfI_EfuI"/>
    <property type="match status" value="1"/>
</dbReference>
<dbReference type="EMBL" id="JOWA01000044">
    <property type="protein sequence ID" value="KEZ46247.1"/>
    <property type="molecule type" value="Genomic_DNA"/>
</dbReference>
<dbReference type="VEuPathDB" id="FungiDB:SAPIO_CDS1142"/>
<proteinExistence type="inferred from homology"/>
<keyword evidence="3" id="KW-1133">Transmembrane helix</keyword>
<feature type="region of interest" description="Disordered" evidence="2">
    <location>
        <begin position="410"/>
        <end position="429"/>
    </location>
</feature>
<feature type="compositionally biased region" description="Polar residues" evidence="2">
    <location>
        <begin position="414"/>
        <end position="426"/>
    </location>
</feature>
<keyword evidence="5" id="KW-1185">Reference proteome</keyword>
<keyword evidence="3" id="KW-0472">Membrane</keyword>
<evidence type="ECO:0000313" key="4">
    <source>
        <dbReference type="EMBL" id="KEZ46247.1"/>
    </source>
</evidence>
<dbReference type="Proteomes" id="UP000028545">
    <property type="component" value="Unassembled WGS sequence"/>
</dbReference>
<reference evidence="4 5" key="1">
    <citation type="journal article" date="2014" name="Genome Announc.">
        <title>Draft genome sequence of the pathogenic fungus Scedosporium apiospermum.</title>
        <authorList>
            <person name="Vandeputte P."/>
            <person name="Ghamrawi S."/>
            <person name="Rechenmann M."/>
            <person name="Iltis A."/>
            <person name="Giraud S."/>
            <person name="Fleury M."/>
            <person name="Thornton C."/>
            <person name="Delhaes L."/>
            <person name="Meyer W."/>
            <person name="Papon N."/>
            <person name="Bouchara J.P."/>
        </authorList>
    </citation>
    <scope>NUCLEOTIDE SEQUENCE [LARGE SCALE GENOMIC DNA]</scope>
    <source>
        <strain evidence="4 5">IHEM 14462</strain>
    </source>
</reference>
<comment type="caution">
    <text evidence="4">The sequence shown here is derived from an EMBL/GenBank/DDBJ whole genome shotgun (WGS) entry which is preliminary data.</text>
</comment>
<dbReference type="InterPro" id="IPR044053">
    <property type="entry name" value="AsaB-like"/>
</dbReference>
<comment type="similarity">
    <text evidence="1">Belongs to the asaB hydroxylase/desaturase family.</text>
</comment>
<dbReference type="GO" id="GO:0016491">
    <property type="term" value="F:oxidoreductase activity"/>
    <property type="evidence" value="ECO:0007669"/>
    <property type="project" value="InterPro"/>
</dbReference>
<keyword evidence="3" id="KW-0812">Transmembrane</keyword>
<dbReference type="PANTHER" id="PTHR34598">
    <property type="entry name" value="BLL6449 PROTEIN"/>
    <property type="match status" value="1"/>
</dbReference>
<dbReference type="PANTHER" id="PTHR34598:SF3">
    <property type="entry name" value="OXIDOREDUCTASE AN1597"/>
    <property type="match status" value="1"/>
</dbReference>
<protein>
    <submittedName>
        <fullName evidence="4">Uncharacterized protein</fullName>
    </submittedName>
</protein>
<feature type="transmembrane region" description="Helical" evidence="3">
    <location>
        <begin position="366"/>
        <end position="395"/>
    </location>
</feature>
<evidence type="ECO:0000256" key="2">
    <source>
        <dbReference type="SAM" id="MobiDB-lite"/>
    </source>
</evidence>